<dbReference type="InterPro" id="IPR001031">
    <property type="entry name" value="Thioesterase"/>
</dbReference>
<evidence type="ECO:0000259" key="2">
    <source>
        <dbReference type="Pfam" id="PF00975"/>
    </source>
</evidence>
<dbReference type="Proteomes" id="UP001165124">
    <property type="component" value="Unassembled WGS sequence"/>
</dbReference>
<feature type="domain" description="Thioesterase" evidence="2">
    <location>
        <begin position="18"/>
        <end position="237"/>
    </location>
</feature>
<comment type="similarity">
    <text evidence="1">Belongs to the thioesterase family.</text>
</comment>
<dbReference type="PANTHER" id="PTHR11487">
    <property type="entry name" value="THIOESTERASE"/>
    <property type="match status" value="1"/>
</dbReference>
<dbReference type="Gene3D" id="3.40.50.1820">
    <property type="entry name" value="alpha/beta hydrolase"/>
    <property type="match status" value="1"/>
</dbReference>
<keyword evidence="4" id="KW-1185">Reference proteome</keyword>
<name>A0A9W6UV92_9ACTN</name>
<dbReference type="Pfam" id="PF00975">
    <property type="entry name" value="Thioesterase"/>
    <property type="match status" value="1"/>
</dbReference>
<reference evidence="3" key="1">
    <citation type="submission" date="2023-02" db="EMBL/GenBank/DDBJ databases">
        <title>Actinomadura rubrobrunea NBRC 14622.</title>
        <authorList>
            <person name="Ichikawa N."/>
            <person name="Sato H."/>
            <person name="Tonouchi N."/>
        </authorList>
    </citation>
    <scope>NUCLEOTIDE SEQUENCE</scope>
    <source>
        <strain evidence="3">NBRC 14622</strain>
    </source>
</reference>
<dbReference type="InterPro" id="IPR012223">
    <property type="entry name" value="TEII"/>
</dbReference>
<evidence type="ECO:0000313" key="4">
    <source>
        <dbReference type="Proteomes" id="UP001165124"/>
    </source>
</evidence>
<comment type="caution">
    <text evidence="3">The sequence shown here is derived from an EMBL/GenBank/DDBJ whole genome shotgun (WGS) entry which is preliminary data.</text>
</comment>
<dbReference type="EMBL" id="BSRZ01000003">
    <property type="protein sequence ID" value="GLW63693.1"/>
    <property type="molecule type" value="Genomic_DNA"/>
</dbReference>
<proteinExistence type="inferred from homology"/>
<dbReference type="RefSeq" id="WP_067914069.1">
    <property type="nucleotide sequence ID" value="NZ_BSRZ01000003.1"/>
</dbReference>
<dbReference type="AlphaFoldDB" id="A0A9W6UV92"/>
<organism evidence="3 4">
    <name type="scientific">Actinomadura rubrobrunea</name>
    <dbReference type="NCBI Taxonomy" id="115335"/>
    <lineage>
        <taxon>Bacteria</taxon>
        <taxon>Bacillati</taxon>
        <taxon>Actinomycetota</taxon>
        <taxon>Actinomycetes</taxon>
        <taxon>Streptosporangiales</taxon>
        <taxon>Thermomonosporaceae</taxon>
        <taxon>Actinomadura</taxon>
    </lineage>
</organism>
<dbReference type="SUPFAM" id="SSF53474">
    <property type="entry name" value="alpha/beta-Hydrolases"/>
    <property type="match status" value="1"/>
</dbReference>
<dbReference type="InterPro" id="IPR029058">
    <property type="entry name" value="AB_hydrolase_fold"/>
</dbReference>
<evidence type="ECO:0000256" key="1">
    <source>
        <dbReference type="ARBA" id="ARBA00007169"/>
    </source>
</evidence>
<dbReference type="PANTHER" id="PTHR11487:SF0">
    <property type="entry name" value="S-ACYL FATTY ACID SYNTHASE THIOESTERASE, MEDIUM CHAIN"/>
    <property type="match status" value="1"/>
</dbReference>
<accession>A0A9W6UV92</accession>
<sequence length="260" mass="28673">MDRRWLVGRELRPDDELRLFCLPYSGGAAAVYRGWQDLLPDWISVYPLELPGRGSRMREAPFTRLPPLVEALADAFQTALDRPFALFGHSMGALIAFELARALRARGNPAPVHLFLSAKTAPGVPPTLPPIRSATDAEVVRHLRRLGGTPQVILENAELMELMVPILKADFSVVETYEHRRQAPLATPITVFGGAADEVAPPSTLERWREQAAAGCRLRVFPGDHFFLHSAAADVTAEIAHVLAAWRITRSPAVPDAVRR</sequence>
<dbReference type="GO" id="GO:0008610">
    <property type="term" value="P:lipid biosynthetic process"/>
    <property type="evidence" value="ECO:0007669"/>
    <property type="project" value="TreeGrafter"/>
</dbReference>
<gene>
    <name evidence="3" type="ORF">Arub01_19370</name>
</gene>
<protein>
    <submittedName>
        <fullName evidence="3">Thioesterase</fullName>
    </submittedName>
</protein>
<evidence type="ECO:0000313" key="3">
    <source>
        <dbReference type="EMBL" id="GLW63693.1"/>
    </source>
</evidence>